<dbReference type="RefSeq" id="WP_146996867.1">
    <property type="nucleotide sequence ID" value="NZ_AP019840.1"/>
</dbReference>
<dbReference type="NCBIfam" id="TIGR01634">
    <property type="entry name" value="tail_P2_I"/>
    <property type="match status" value="1"/>
</dbReference>
<organism evidence="1 2">
    <name type="scientific">Leptotrichia trevisanii</name>
    <dbReference type="NCBI Taxonomy" id="109328"/>
    <lineage>
        <taxon>Bacteria</taxon>
        <taxon>Fusobacteriati</taxon>
        <taxon>Fusobacteriota</taxon>
        <taxon>Fusobacteriia</taxon>
        <taxon>Fusobacteriales</taxon>
        <taxon>Leptotrichiaceae</taxon>
        <taxon>Leptotrichia</taxon>
    </lineage>
</organism>
<dbReference type="AlphaFoldDB" id="A0A510KR89"/>
<dbReference type="InterPro" id="IPR006521">
    <property type="entry name" value="Tail_protein_I"/>
</dbReference>
<dbReference type="EMBL" id="AP019840">
    <property type="protein sequence ID" value="BBM52503.1"/>
    <property type="molecule type" value="Genomic_DNA"/>
</dbReference>
<protein>
    <recommendedName>
        <fullName evidence="3">Phage tail protein</fullName>
    </recommendedName>
</protein>
<sequence length="214" mass="25094">MITVQDLKLTDIAAKSTLTDKTTKWIYESIDYAIKQQKNRIMSKFFLDIDKLSETEIDYLLWEYHVDYVGENTTIENKRKLVKMAVVAHFNKGTLGSVKTICKILFGNAEIKEWFEYGGKPGYFKISTLGELKDEKDYLKVLDVVNEYKNERSWLEALTFERSENFGKYIGIFSEKQIINILNERDFELPWMEQNLSKGIINVTMKENTIGIRR</sequence>
<reference evidence="1 2" key="1">
    <citation type="submission" date="2019-07" db="EMBL/GenBank/DDBJ databases">
        <title>Complete Genome Sequence of Leptotrichia trevisanii Strain JMUB3935.</title>
        <authorList>
            <person name="Watanabe S."/>
            <person name="Cui L."/>
        </authorList>
    </citation>
    <scope>NUCLEOTIDE SEQUENCE [LARGE SCALE GENOMIC DNA]</scope>
    <source>
        <strain evidence="1 2">JMUB3935</strain>
    </source>
</reference>
<evidence type="ECO:0000313" key="2">
    <source>
        <dbReference type="Proteomes" id="UP000321378"/>
    </source>
</evidence>
<name>A0A510KR89_9FUSO</name>
<dbReference type="STRING" id="1122173.GCA_000482505_02233"/>
<gene>
    <name evidence="1" type="ORF">JMUB3935_1482</name>
</gene>
<proteinExistence type="predicted"/>
<evidence type="ECO:0008006" key="3">
    <source>
        <dbReference type="Google" id="ProtNLM"/>
    </source>
</evidence>
<accession>A0A510KR89</accession>
<dbReference type="Pfam" id="PF09684">
    <property type="entry name" value="Tail_P2_I"/>
    <property type="match status" value="1"/>
</dbReference>
<dbReference type="Proteomes" id="UP000321378">
    <property type="component" value="Chromosome"/>
</dbReference>
<evidence type="ECO:0000313" key="1">
    <source>
        <dbReference type="EMBL" id="BBM52503.1"/>
    </source>
</evidence>